<feature type="domain" description="Glycosyltransferase 2-like" evidence="13">
    <location>
        <begin position="184"/>
        <end position="412"/>
    </location>
</feature>
<protein>
    <recommendedName>
        <fullName evidence="4">Glucans biosynthesis glucosyltransferase H</fullName>
    </recommendedName>
</protein>
<dbReference type="AlphaFoldDB" id="A0A4P6ZJR8"/>
<evidence type="ECO:0000313" key="15">
    <source>
        <dbReference type="Proteomes" id="UP000294321"/>
    </source>
</evidence>
<feature type="transmembrane region" description="Helical" evidence="12">
    <location>
        <begin position="50"/>
        <end position="70"/>
    </location>
</feature>
<evidence type="ECO:0000256" key="4">
    <source>
        <dbReference type="ARBA" id="ARBA00020585"/>
    </source>
</evidence>
<dbReference type="InterPro" id="IPR001173">
    <property type="entry name" value="Glyco_trans_2-like"/>
</dbReference>
<evidence type="ECO:0000313" key="14">
    <source>
        <dbReference type="EMBL" id="QBP17783.1"/>
    </source>
</evidence>
<evidence type="ECO:0000256" key="6">
    <source>
        <dbReference type="ARBA" id="ARBA00022519"/>
    </source>
</evidence>
<dbReference type="Gene3D" id="3.90.550.10">
    <property type="entry name" value="Spore Coat Polysaccharide Biosynthesis Protein SpsA, Chain A"/>
    <property type="match status" value="1"/>
</dbReference>
<feature type="transmembrane region" description="Helical" evidence="12">
    <location>
        <begin position="440"/>
        <end position="461"/>
    </location>
</feature>
<evidence type="ECO:0000256" key="7">
    <source>
        <dbReference type="ARBA" id="ARBA00022676"/>
    </source>
</evidence>
<name>A0A4P6ZJR8_9LACO</name>
<evidence type="ECO:0000256" key="11">
    <source>
        <dbReference type="ARBA" id="ARBA00023136"/>
    </source>
</evidence>
<keyword evidence="10 12" id="KW-1133">Transmembrane helix</keyword>
<evidence type="ECO:0000256" key="3">
    <source>
        <dbReference type="ARBA" id="ARBA00009337"/>
    </source>
</evidence>
<evidence type="ECO:0000256" key="5">
    <source>
        <dbReference type="ARBA" id="ARBA00022475"/>
    </source>
</evidence>
<dbReference type="PANTHER" id="PTHR43867:SF5">
    <property type="entry name" value="GLUCANS BIOSYNTHESIS GLUCOSYLTRANSFERASE H"/>
    <property type="match status" value="1"/>
</dbReference>
<dbReference type="InterPro" id="IPR029044">
    <property type="entry name" value="Nucleotide-diphossugar_trans"/>
</dbReference>
<comment type="similarity">
    <text evidence="3">Belongs to the glycosyltransferase 2 family. OpgH subfamily.</text>
</comment>
<comment type="subcellular location">
    <subcellularLocation>
        <location evidence="1">Cell inner membrane</location>
        <topology evidence="1">Multi-pass membrane protein</topology>
    </subcellularLocation>
</comment>
<keyword evidence="11 12" id="KW-0472">Membrane</keyword>
<gene>
    <name evidence="14" type="ORF">ELX58_01040</name>
</gene>
<reference evidence="15" key="1">
    <citation type="submission" date="2018-12" db="EMBL/GenBank/DDBJ databases">
        <title>A new species of lactobacillus.</title>
        <authorList>
            <person name="Jian Y."/>
            <person name="Xin L."/>
            <person name="Hong Z.J."/>
            <person name="Ming L.Z."/>
            <person name="Hong X.Z."/>
        </authorList>
    </citation>
    <scope>NUCLEOTIDE SEQUENCE [LARGE SCALE GENOMIC DNA]</scope>
    <source>
        <strain evidence="15">HSLZ-75</strain>
    </source>
</reference>
<keyword evidence="5" id="KW-1003">Cell membrane</keyword>
<dbReference type="GO" id="GO:0016758">
    <property type="term" value="F:hexosyltransferase activity"/>
    <property type="evidence" value="ECO:0007669"/>
    <property type="project" value="TreeGrafter"/>
</dbReference>
<dbReference type="RefSeq" id="WP_133441328.1">
    <property type="nucleotide sequence ID" value="NZ_CP034726.1"/>
</dbReference>
<sequence length="557" mass="64664">MVSYSKKSTLYLWIFTAWALLMFLFGYYTVRDGIIVTWDQGKPVMAVLEGVNFGVFTNLFLFFSVQNFTYPIMYQHIKNPEAKHERKILAKPLPSDWHPIVKLLYTTYNDFIPYALNECMNQTYDNVKTVILDNSTDQHFINLIRQFCKVHPDVEWVRDVPNHHAKAGNLDNYLCHEGRDTYDYFVILDSDELLQPDFVEKCLKFFYYGNHLGILQCNHISGRNDNAFMDMFAHSGNSFWPVQNSVRSSENGYLAPTKHPQVIKPGDTVDIGLGHGVMVSRKCFDSFGEFPWMVAEDMCSSCEALLKGWNIKFATQIYGNEEFPINMEALMVRSSKFCSANFQFFNRYVRRLFKTKLLTRRQKLDLLSFTLNVPTFALMYMSLILCSIVFPLDRVPMGYNAIMLLPTLLCYFSQSITDGVFEFQDGMPFWDVMKYELESMIMYGSFYYLTVKCTVLALLGVPAKFNVTPKSNTKITYHQAFMENIGSITFSLITIITCIVISRSSWILLSFVPGCLGWLMSLKANHQSKSDKKKQKILSDYNYYALYHPEHVLKWYE</sequence>
<organism evidence="14 15">
    <name type="scientific">Acetilactobacillus jinshanensis</name>
    <dbReference type="NCBI Taxonomy" id="1720083"/>
    <lineage>
        <taxon>Bacteria</taxon>
        <taxon>Bacillati</taxon>
        <taxon>Bacillota</taxon>
        <taxon>Bacilli</taxon>
        <taxon>Lactobacillales</taxon>
        <taxon>Lactobacillaceae</taxon>
        <taxon>Acetilactobacillus</taxon>
    </lineage>
</organism>
<keyword evidence="15" id="KW-1185">Reference proteome</keyword>
<keyword evidence="8 14" id="KW-0808">Transferase</keyword>
<accession>A0A4P6ZJR8</accession>
<evidence type="ECO:0000259" key="13">
    <source>
        <dbReference type="Pfam" id="PF13632"/>
    </source>
</evidence>
<dbReference type="Proteomes" id="UP000294321">
    <property type="component" value="Chromosome"/>
</dbReference>
<evidence type="ECO:0000256" key="2">
    <source>
        <dbReference type="ARBA" id="ARBA00005001"/>
    </source>
</evidence>
<dbReference type="SUPFAM" id="SSF53448">
    <property type="entry name" value="Nucleotide-diphospho-sugar transferases"/>
    <property type="match status" value="1"/>
</dbReference>
<evidence type="ECO:0000256" key="1">
    <source>
        <dbReference type="ARBA" id="ARBA00004429"/>
    </source>
</evidence>
<feature type="transmembrane region" description="Helical" evidence="12">
    <location>
        <begin position="481"/>
        <end position="502"/>
    </location>
</feature>
<evidence type="ECO:0000256" key="8">
    <source>
        <dbReference type="ARBA" id="ARBA00022679"/>
    </source>
</evidence>
<feature type="transmembrane region" description="Helical" evidence="12">
    <location>
        <begin position="508"/>
        <end position="526"/>
    </location>
</feature>
<proteinExistence type="inferred from homology"/>
<keyword evidence="7" id="KW-0328">Glycosyltransferase</keyword>
<dbReference type="OrthoDB" id="9766299at2"/>
<feature type="transmembrane region" description="Helical" evidence="12">
    <location>
        <begin position="366"/>
        <end position="390"/>
    </location>
</feature>
<dbReference type="KEGG" id="lji:ELX58_01040"/>
<evidence type="ECO:0000256" key="10">
    <source>
        <dbReference type="ARBA" id="ARBA00022989"/>
    </source>
</evidence>
<feature type="transmembrane region" description="Helical" evidence="12">
    <location>
        <begin position="12"/>
        <end position="30"/>
    </location>
</feature>
<evidence type="ECO:0000256" key="12">
    <source>
        <dbReference type="SAM" id="Phobius"/>
    </source>
</evidence>
<dbReference type="GO" id="GO:0005886">
    <property type="term" value="C:plasma membrane"/>
    <property type="evidence" value="ECO:0007669"/>
    <property type="project" value="UniProtKB-SubCell"/>
</dbReference>
<dbReference type="EMBL" id="CP034726">
    <property type="protein sequence ID" value="QBP17783.1"/>
    <property type="molecule type" value="Genomic_DNA"/>
</dbReference>
<dbReference type="PANTHER" id="PTHR43867">
    <property type="entry name" value="CELLULOSE SYNTHASE CATALYTIC SUBUNIT A [UDP-FORMING]"/>
    <property type="match status" value="1"/>
</dbReference>
<comment type="pathway">
    <text evidence="2">Glycan metabolism; osmoregulated periplasmic glucan (OPG) biosynthesis.</text>
</comment>
<evidence type="ECO:0000256" key="9">
    <source>
        <dbReference type="ARBA" id="ARBA00022692"/>
    </source>
</evidence>
<keyword evidence="9 12" id="KW-0812">Transmembrane</keyword>
<dbReference type="Pfam" id="PF13632">
    <property type="entry name" value="Glyco_trans_2_3"/>
    <property type="match status" value="1"/>
</dbReference>
<dbReference type="InterPro" id="IPR050321">
    <property type="entry name" value="Glycosyltr_2/OpgH_subfam"/>
</dbReference>
<keyword evidence="6" id="KW-0997">Cell inner membrane</keyword>